<dbReference type="InterPro" id="IPR029068">
    <property type="entry name" value="Glyas_Bleomycin-R_OHBP_Dase"/>
</dbReference>
<comment type="caution">
    <text evidence="3">The sequence shown here is derived from an EMBL/GenBank/DDBJ whole genome shotgun (WGS) entry which is preliminary data.</text>
</comment>
<reference evidence="3 4" key="1">
    <citation type="submission" date="2018-05" db="EMBL/GenBank/DDBJ databases">
        <title>The draft genome of strain NS-104.</title>
        <authorList>
            <person name="Hang P."/>
            <person name="Jiang J."/>
        </authorList>
    </citation>
    <scope>NUCLEOTIDE SEQUENCE [LARGE SCALE GENOMIC DNA]</scope>
    <source>
        <strain evidence="3 4">NS-104</strain>
    </source>
</reference>
<organism evidence="3 4">
    <name type="scientific">Metarhizobium album</name>
    <dbReference type="NCBI Taxonomy" id="2182425"/>
    <lineage>
        <taxon>Bacteria</taxon>
        <taxon>Pseudomonadati</taxon>
        <taxon>Pseudomonadota</taxon>
        <taxon>Alphaproteobacteria</taxon>
        <taxon>Hyphomicrobiales</taxon>
        <taxon>Rhizobiaceae</taxon>
        <taxon>Metarhizobium</taxon>
    </lineage>
</organism>
<evidence type="ECO:0000313" key="3">
    <source>
        <dbReference type="EMBL" id="PWE56830.1"/>
    </source>
</evidence>
<protein>
    <submittedName>
        <fullName evidence="3">Glyoxalase</fullName>
    </submittedName>
</protein>
<dbReference type="SUPFAM" id="SSF54593">
    <property type="entry name" value="Glyoxalase/Bleomycin resistance protein/Dihydroxybiphenyl dioxygenase"/>
    <property type="match status" value="1"/>
</dbReference>
<evidence type="ECO:0000256" key="1">
    <source>
        <dbReference type="SAM" id="MobiDB-lite"/>
    </source>
</evidence>
<name>A0A2U2DU46_9HYPH</name>
<evidence type="ECO:0000259" key="2">
    <source>
        <dbReference type="PROSITE" id="PS51819"/>
    </source>
</evidence>
<proteinExistence type="predicted"/>
<dbReference type="Proteomes" id="UP000245252">
    <property type="component" value="Unassembled WGS sequence"/>
</dbReference>
<gene>
    <name evidence="3" type="ORF">DEM27_09390</name>
</gene>
<dbReference type="AlphaFoldDB" id="A0A2U2DU46"/>
<feature type="domain" description="VOC" evidence="2">
    <location>
        <begin position="2"/>
        <end position="114"/>
    </location>
</feature>
<dbReference type="InterPro" id="IPR004360">
    <property type="entry name" value="Glyas_Fos-R_dOase_dom"/>
</dbReference>
<dbReference type="Pfam" id="PF00903">
    <property type="entry name" value="Glyoxalase"/>
    <property type="match status" value="1"/>
</dbReference>
<dbReference type="RefSeq" id="WP_109458205.1">
    <property type="nucleotide sequence ID" value="NZ_QFBC01000003.1"/>
</dbReference>
<accession>A0A2U2DU46</accession>
<keyword evidence="4" id="KW-1185">Reference proteome</keyword>
<dbReference type="Gene3D" id="3.10.180.10">
    <property type="entry name" value="2,3-Dihydroxybiphenyl 1,2-Dioxygenase, domain 1"/>
    <property type="match status" value="1"/>
</dbReference>
<dbReference type="InterPro" id="IPR037523">
    <property type="entry name" value="VOC_core"/>
</dbReference>
<sequence length="119" mass="13011">MPLTRILLYVRDVEKTTQFYATLFGLEIHRAEGDRIVELIDPRGGANLMLHPAAKSQKTGQATVKLVFSVPDVEKFCSECSARGFPFGPIHRTGNYAFANAKDPDGNSISVSSRGVPES</sequence>
<dbReference type="EMBL" id="QFBC01000003">
    <property type="protein sequence ID" value="PWE56830.1"/>
    <property type="molecule type" value="Genomic_DNA"/>
</dbReference>
<dbReference type="PROSITE" id="PS51819">
    <property type="entry name" value="VOC"/>
    <property type="match status" value="1"/>
</dbReference>
<dbReference type="OrthoDB" id="7849747at2"/>
<evidence type="ECO:0000313" key="4">
    <source>
        <dbReference type="Proteomes" id="UP000245252"/>
    </source>
</evidence>
<feature type="region of interest" description="Disordered" evidence="1">
    <location>
        <begin position="98"/>
        <end position="119"/>
    </location>
</feature>